<sequence>MQILSAVKRLVERLAPTQVCAPCIAERVEGPNLEEIGLALSELAAAREFERDNADCGICGEHRLTIRKK</sequence>
<dbReference type="Proteomes" id="UP001361239">
    <property type="component" value="Unassembled WGS sequence"/>
</dbReference>
<reference evidence="1 2" key="1">
    <citation type="submission" date="2024-03" db="EMBL/GenBank/DDBJ databases">
        <authorList>
            <person name="Jo J.-H."/>
        </authorList>
    </citation>
    <scope>NUCLEOTIDE SEQUENCE [LARGE SCALE GENOMIC DNA]</scope>
    <source>
        <strain evidence="1 2">PS1R-30</strain>
    </source>
</reference>
<keyword evidence="2" id="KW-1185">Reference proteome</keyword>
<evidence type="ECO:0000313" key="1">
    <source>
        <dbReference type="EMBL" id="MEJ5979119.1"/>
    </source>
</evidence>
<name>A0ABU8S1G6_9SPHN</name>
<accession>A0ABU8S1G6</accession>
<dbReference type="EMBL" id="JBBHJZ010000005">
    <property type="protein sequence ID" value="MEJ5979119.1"/>
    <property type="molecule type" value="Genomic_DNA"/>
</dbReference>
<protein>
    <submittedName>
        <fullName evidence="1">Uncharacterized protein</fullName>
    </submittedName>
</protein>
<dbReference type="RefSeq" id="WP_339589054.1">
    <property type="nucleotide sequence ID" value="NZ_JBBHJZ010000005.1"/>
</dbReference>
<proteinExistence type="predicted"/>
<gene>
    <name evidence="1" type="ORF">WG901_20875</name>
</gene>
<organism evidence="1 2">
    <name type="scientific">Novosphingobium anseongense</name>
    <dbReference type="NCBI Taxonomy" id="3133436"/>
    <lineage>
        <taxon>Bacteria</taxon>
        <taxon>Pseudomonadati</taxon>
        <taxon>Pseudomonadota</taxon>
        <taxon>Alphaproteobacteria</taxon>
        <taxon>Sphingomonadales</taxon>
        <taxon>Sphingomonadaceae</taxon>
        <taxon>Novosphingobium</taxon>
    </lineage>
</organism>
<evidence type="ECO:0000313" key="2">
    <source>
        <dbReference type="Proteomes" id="UP001361239"/>
    </source>
</evidence>
<comment type="caution">
    <text evidence="1">The sequence shown here is derived from an EMBL/GenBank/DDBJ whole genome shotgun (WGS) entry which is preliminary data.</text>
</comment>